<dbReference type="EMBL" id="ML976981">
    <property type="protein sequence ID" value="KAF1961318.1"/>
    <property type="molecule type" value="Genomic_DNA"/>
</dbReference>
<feature type="transmembrane region" description="Helical" evidence="1">
    <location>
        <begin position="199"/>
        <end position="217"/>
    </location>
</feature>
<keyword evidence="1" id="KW-0812">Transmembrane</keyword>
<gene>
    <name evidence="2" type="ORF">CC80DRAFT_383912</name>
</gene>
<feature type="non-terminal residue" evidence="2">
    <location>
        <position position="1"/>
    </location>
</feature>
<reference evidence="2" key="1">
    <citation type="journal article" date="2020" name="Stud. Mycol.">
        <title>101 Dothideomycetes genomes: a test case for predicting lifestyles and emergence of pathogens.</title>
        <authorList>
            <person name="Haridas S."/>
            <person name="Albert R."/>
            <person name="Binder M."/>
            <person name="Bloem J."/>
            <person name="Labutti K."/>
            <person name="Salamov A."/>
            <person name="Andreopoulos B."/>
            <person name="Baker S."/>
            <person name="Barry K."/>
            <person name="Bills G."/>
            <person name="Bluhm B."/>
            <person name="Cannon C."/>
            <person name="Castanera R."/>
            <person name="Culley D."/>
            <person name="Daum C."/>
            <person name="Ezra D."/>
            <person name="Gonzalez J."/>
            <person name="Henrissat B."/>
            <person name="Kuo A."/>
            <person name="Liang C."/>
            <person name="Lipzen A."/>
            <person name="Lutzoni F."/>
            <person name="Magnuson J."/>
            <person name="Mondo S."/>
            <person name="Nolan M."/>
            <person name="Ohm R."/>
            <person name="Pangilinan J."/>
            <person name="Park H.-J."/>
            <person name="Ramirez L."/>
            <person name="Alfaro M."/>
            <person name="Sun H."/>
            <person name="Tritt A."/>
            <person name="Yoshinaga Y."/>
            <person name="Zwiers L.-H."/>
            <person name="Turgeon B."/>
            <person name="Goodwin S."/>
            <person name="Spatafora J."/>
            <person name="Crous P."/>
            <person name="Grigoriev I."/>
        </authorList>
    </citation>
    <scope>NUCLEOTIDE SEQUENCE</scope>
    <source>
        <strain evidence="2">CBS 675.92</strain>
    </source>
</reference>
<proteinExistence type="predicted"/>
<dbReference type="OrthoDB" id="5180903at2759"/>
<keyword evidence="1" id="KW-0472">Membrane</keyword>
<feature type="non-terminal residue" evidence="2">
    <location>
        <position position="218"/>
    </location>
</feature>
<evidence type="ECO:0000313" key="2">
    <source>
        <dbReference type="EMBL" id="KAF1961318.1"/>
    </source>
</evidence>
<name>A0A6A5U9C6_9PLEO</name>
<protein>
    <submittedName>
        <fullName evidence="2">Uncharacterized protein</fullName>
    </submittedName>
</protein>
<accession>A0A6A5U9C6</accession>
<sequence length="218" mass="22876">NNAESAINAVMTAAPEAASRIESAIGALATPSIEDLEQRIPNNISIGTRFVCVGYTRGISCSKLPLNLSSVVSGVTSGLPPMLSSSIDDALRDKVHHLQPTADRLGVVSVYFGKLLALGAILMVVLLMFFVCSSFALLSRVTNVISRLGVPYKMVALLSLGLVCCSPFVLLTALFVAVQVRTKALPPWIEAQSGEVSRLCFGALGCAVVMALLTAVTP</sequence>
<feature type="transmembrane region" description="Helical" evidence="1">
    <location>
        <begin position="115"/>
        <end position="137"/>
    </location>
</feature>
<evidence type="ECO:0000256" key="1">
    <source>
        <dbReference type="SAM" id="Phobius"/>
    </source>
</evidence>
<keyword evidence="3" id="KW-1185">Reference proteome</keyword>
<feature type="transmembrane region" description="Helical" evidence="1">
    <location>
        <begin position="157"/>
        <end position="178"/>
    </location>
</feature>
<organism evidence="2 3">
    <name type="scientific">Byssothecium circinans</name>
    <dbReference type="NCBI Taxonomy" id="147558"/>
    <lineage>
        <taxon>Eukaryota</taxon>
        <taxon>Fungi</taxon>
        <taxon>Dikarya</taxon>
        <taxon>Ascomycota</taxon>
        <taxon>Pezizomycotina</taxon>
        <taxon>Dothideomycetes</taxon>
        <taxon>Pleosporomycetidae</taxon>
        <taxon>Pleosporales</taxon>
        <taxon>Massarineae</taxon>
        <taxon>Massarinaceae</taxon>
        <taxon>Byssothecium</taxon>
    </lineage>
</organism>
<dbReference type="Proteomes" id="UP000800035">
    <property type="component" value="Unassembled WGS sequence"/>
</dbReference>
<keyword evidence="1" id="KW-1133">Transmembrane helix</keyword>
<evidence type="ECO:0000313" key="3">
    <source>
        <dbReference type="Proteomes" id="UP000800035"/>
    </source>
</evidence>
<dbReference type="AlphaFoldDB" id="A0A6A5U9C6"/>